<dbReference type="Pfam" id="PF01008">
    <property type="entry name" value="IF-2B"/>
    <property type="match status" value="1"/>
</dbReference>
<comment type="caution">
    <text evidence="10">The sequence shown here is derived from an EMBL/GenBank/DDBJ whole genome shotgun (WGS) entry which is preliminary data.</text>
</comment>
<accession>A0AAN9JB81</accession>
<dbReference type="PANTHER" id="PTHR10233">
    <property type="entry name" value="TRANSLATION INITIATION FACTOR EIF-2B"/>
    <property type="match status" value="1"/>
</dbReference>
<dbReference type="PANTHER" id="PTHR10233:SF14">
    <property type="entry name" value="TRANSLATION INITIATION FACTOR EIF-2B SUBUNIT DELTA"/>
    <property type="match status" value="1"/>
</dbReference>
<dbReference type="InterPro" id="IPR042529">
    <property type="entry name" value="IF_2B-like_C"/>
</dbReference>
<evidence type="ECO:0000256" key="6">
    <source>
        <dbReference type="ARBA" id="ARBA00044147"/>
    </source>
</evidence>
<evidence type="ECO:0000256" key="4">
    <source>
        <dbReference type="ARBA" id="ARBA00022540"/>
    </source>
</evidence>
<organism evidence="10 11">
    <name type="scientific">Clitoria ternatea</name>
    <name type="common">Butterfly pea</name>
    <dbReference type="NCBI Taxonomy" id="43366"/>
    <lineage>
        <taxon>Eukaryota</taxon>
        <taxon>Viridiplantae</taxon>
        <taxon>Streptophyta</taxon>
        <taxon>Embryophyta</taxon>
        <taxon>Tracheophyta</taxon>
        <taxon>Spermatophyta</taxon>
        <taxon>Magnoliopsida</taxon>
        <taxon>eudicotyledons</taxon>
        <taxon>Gunneridae</taxon>
        <taxon>Pentapetalae</taxon>
        <taxon>rosids</taxon>
        <taxon>fabids</taxon>
        <taxon>Fabales</taxon>
        <taxon>Fabaceae</taxon>
        <taxon>Papilionoideae</taxon>
        <taxon>50 kb inversion clade</taxon>
        <taxon>NPAAA clade</taxon>
        <taxon>indigoferoid/millettioid clade</taxon>
        <taxon>Phaseoleae</taxon>
        <taxon>Clitoria</taxon>
    </lineage>
</organism>
<keyword evidence="4" id="KW-0396">Initiation factor</keyword>
<gene>
    <name evidence="10" type="ORF">RJT34_18509</name>
</gene>
<dbReference type="GO" id="GO:0003743">
    <property type="term" value="F:translation initiation factor activity"/>
    <property type="evidence" value="ECO:0007669"/>
    <property type="project" value="UniProtKB-KW"/>
</dbReference>
<evidence type="ECO:0000313" key="10">
    <source>
        <dbReference type="EMBL" id="KAK7295598.1"/>
    </source>
</evidence>
<dbReference type="Proteomes" id="UP001359559">
    <property type="component" value="Unassembled WGS sequence"/>
</dbReference>
<dbReference type="GO" id="GO:0005829">
    <property type="term" value="C:cytosol"/>
    <property type="evidence" value="ECO:0007669"/>
    <property type="project" value="UniProtKB-SubCell"/>
</dbReference>
<reference evidence="10 11" key="1">
    <citation type="submission" date="2024-01" db="EMBL/GenBank/DDBJ databases">
        <title>The genomes of 5 underutilized Papilionoideae crops provide insights into root nodulation and disease resistance.</title>
        <authorList>
            <person name="Yuan L."/>
        </authorList>
    </citation>
    <scope>NUCLEOTIDE SEQUENCE [LARGE SCALE GENOMIC DNA]</scope>
    <source>
        <strain evidence="10">LY-2023</strain>
        <tissue evidence="10">Leaf</tissue>
    </source>
</reference>
<evidence type="ECO:0000256" key="5">
    <source>
        <dbReference type="ARBA" id="ARBA00022917"/>
    </source>
</evidence>
<dbReference type="InterPro" id="IPR037171">
    <property type="entry name" value="NagB/RpiA_transferase-like"/>
</dbReference>
<dbReference type="InterPro" id="IPR000649">
    <property type="entry name" value="IF-2B-related"/>
</dbReference>
<sequence>MELMFQAFATVNIRSQLPDLEAKFFQLDPVHPAIYKRHNLYLTGYVLGDELRLHIKDYRIPPEKTLVRDLTAKLSIDSHAKLGGKLLLRRLVEKGLSCTYTHINVVSYIMHEVTQLFLSASSVLSNETVYSGVGTACIAMVASAFCIPVIVCCEAYKLHEKVQHDSICSNELGDPDVISTVRSREDVNHLEAWANTENPTSKSDVRHLFILA</sequence>
<keyword evidence="5" id="KW-0648">Protein biosynthesis</keyword>
<keyword evidence="3" id="KW-0963">Cytoplasm</keyword>
<evidence type="ECO:0000256" key="8">
    <source>
        <dbReference type="ARBA" id="ARBA00046432"/>
    </source>
</evidence>
<evidence type="ECO:0000256" key="7">
    <source>
        <dbReference type="ARBA" id="ARBA00044356"/>
    </source>
</evidence>
<evidence type="ECO:0000256" key="3">
    <source>
        <dbReference type="ARBA" id="ARBA00022490"/>
    </source>
</evidence>
<keyword evidence="11" id="KW-1185">Reference proteome</keyword>
<comment type="subunit">
    <text evidence="8">Component of the translation initiation factor 2B (eIF2B) complex which is a heterodecamer of two sets of five different subunits: alpha, beta, gamma, delta and epsilon. Subunits alpha, beta and delta comprise a regulatory subcomplex and subunits epsilon and gamma comprise a catalytic subcomplex. Within the complex, the hexameric regulatory complex resides at the center, with the two heterodimeric catalytic subcomplexes bound on opposite sides.</text>
</comment>
<dbReference type="SUPFAM" id="SSF100950">
    <property type="entry name" value="NagB/RpiA/CoA transferase-like"/>
    <property type="match status" value="1"/>
</dbReference>
<name>A0AAN9JB81_CLITE</name>
<dbReference type="AlphaFoldDB" id="A0AAN9JB81"/>
<protein>
    <recommendedName>
        <fullName evidence="6">Translation initiation factor eIF2B subunit delta</fullName>
    </recommendedName>
    <alternativeName>
        <fullName evidence="7">eIF2B GDP-GTP exchange factor subunit delta</fullName>
    </alternativeName>
</protein>
<evidence type="ECO:0000313" key="11">
    <source>
        <dbReference type="Proteomes" id="UP001359559"/>
    </source>
</evidence>
<proteinExistence type="inferred from homology"/>
<comment type="similarity">
    <text evidence="2 9">Belongs to the eIF-2B alpha/beta/delta subunits family.</text>
</comment>
<dbReference type="EMBL" id="JAYKXN010000004">
    <property type="protein sequence ID" value="KAK7295598.1"/>
    <property type="molecule type" value="Genomic_DNA"/>
</dbReference>
<comment type="subcellular location">
    <subcellularLocation>
        <location evidence="1">Cytoplasm</location>
        <location evidence="1">Cytosol</location>
    </subcellularLocation>
</comment>
<evidence type="ECO:0000256" key="1">
    <source>
        <dbReference type="ARBA" id="ARBA00004514"/>
    </source>
</evidence>
<evidence type="ECO:0000256" key="9">
    <source>
        <dbReference type="RuleBase" id="RU003814"/>
    </source>
</evidence>
<dbReference type="Gene3D" id="3.40.50.10470">
    <property type="entry name" value="Translation initiation factor eif-2b, domain 2"/>
    <property type="match status" value="1"/>
</dbReference>
<evidence type="ECO:0000256" key="2">
    <source>
        <dbReference type="ARBA" id="ARBA00007251"/>
    </source>
</evidence>